<keyword evidence="2" id="KW-0813">Transport</keyword>
<evidence type="ECO:0000256" key="7">
    <source>
        <dbReference type="SAM" id="Phobius"/>
    </source>
</evidence>
<comment type="subcellular location">
    <subcellularLocation>
        <location evidence="1">Endomembrane system</location>
        <topology evidence="1">Multi-pass membrane protein</topology>
    </subcellularLocation>
</comment>
<keyword evidence="4" id="KW-1278">Translocase</keyword>
<dbReference type="EMBL" id="JADCKC010000002">
    <property type="protein sequence ID" value="MBE5037577.1"/>
    <property type="molecule type" value="Genomic_DNA"/>
</dbReference>
<proteinExistence type="predicted"/>
<feature type="transmembrane region" description="Helical" evidence="7">
    <location>
        <begin position="93"/>
        <end position="116"/>
    </location>
</feature>
<comment type="caution">
    <text evidence="8">The sequence shown here is derived from an EMBL/GenBank/DDBJ whole genome shotgun (WGS) entry which is preliminary data.</text>
</comment>
<dbReference type="PANTHER" id="PTHR30335">
    <property type="entry name" value="INTEGRAL MEMBRANE PROTEIN OF SOXR-REDUCING COMPLEX"/>
    <property type="match status" value="1"/>
</dbReference>
<feature type="transmembrane region" description="Helical" evidence="7">
    <location>
        <begin position="13"/>
        <end position="32"/>
    </location>
</feature>
<evidence type="ECO:0000256" key="1">
    <source>
        <dbReference type="ARBA" id="ARBA00004127"/>
    </source>
</evidence>
<reference evidence="8 9" key="1">
    <citation type="submission" date="2020-10" db="EMBL/GenBank/DDBJ databases">
        <title>ChiBAC.</title>
        <authorList>
            <person name="Zenner C."/>
            <person name="Hitch T.C.A."/>
            <person name="Clavel T."/>
        </authorList>
    </citation>
    <scope>NUCLEOTIDE SEQUENCE [LARGE SCALE GENOMIC DNA]</scope>
    <source>
        <strain evidence="8 9">DSM 109015</strain>
    </source>
</reference>
<dbReference type="Proteomes" id="UP000768567">
    <property type="component" value="Unassembled WGS sequence"/>
</dbReference>
<keyword evidence="5 7" id="KW-1133">Transmembrane helix</keyword>
<feature type="transmembrane region" description="Helical" evidence="7">
    <location>
        <begin position="53"/>
        <end position="73"/>
    </location>
</feature>
<feature type="transmembrane region" description="Helical" evidence="7">
    <location>
        <begin position="194"/>
        <end position="213"/>
    </location>
</feature>
<organism evidence="8 9">
    <name type="scientific">Gemmiger gallinarum</name>
    <dbReference type="NCBI Taxonomy" id="2779354"/>
    <lineage>
        <taxon>Bacteria</taxon>
        <taxon>Bacillati</taxon>
        <taxon>Bacillota</taxon>
        <taxon>Clostridia</taxon>
        <taxon>Eubacteriales</taxon>
        <taxon>Gemmiger</taxon>
    </lineage>
</organism>
<protein>
    <submittedName>
        <fullName evidence="8">NADH:ubiquinone oxidoreductase, subunit RnfA</fullName>
    </submittedName>
</protein>
<sequence length="215" mass="23817">MLNVATELSVMEAVLKFFSYAVMAVFAENIVFTQGMGVSRLLKLVEDRDIRTLQYCIPIILVQLVSAPLGWMAHDWFFPWIRNYLPSWLPITALRPVVYLTCATVAMGVVWLILCIGGKHSRPFREQLPLATYNCCILGTILICANQNFTLLETVAFSLGSGIGYLFAVAIVDEGRRRLRSKDVPGVFKGLPSSLIYIGILSLAIYGLVGHSITA</sequence>
<evidence type="ECO:0000256" key="4">
    <source>
        <dbReference type="ARBA" id="ARBA00022967"/>
    </source>
</evidence>
<gene>
    <name evidence="8" type="ORF">INF35_07250</name>
</gene>
<name>A0ABR9R344_9FIRM</name>
<evidence type="ECO:0000256" key="5">
    <source>
        <dbReference type="ARBA" id="ARBA00022989"/>
    </source>
</evidence>
<dbReference type="InterPro" id="IPR050133">
    <property type="entry name" value="NqrDE/RnfAE_oxidrdctase"/>
</dbReference>
<dbReference type="InterPro" id="IPR003667">
    <property type="entry name" value="NqrDE/RnfAE"/>
</dbReference>
<evidence type="ECO:0000313" key="8">
    <source>
        <dbReference type="EMBL" id="MBE5037577.1"/>
    </source>
</evidence>
<feature type="transmembrane region" description="Helical" evidence="7">
    <location>
        <begin position="155"/>
        <end position="173"/>
    </location>
</feature>
<dbReference type="Pfam" id="PF02508">
    <property type="entry name" value="Rnf-Nqr"/>
    <property type="match status" value="1"/>
</dbReference>
<evidence type="ECO:0000256" key="2">
    <source>
        <dbReference type="ARBA" id="ARBA00022448"/>
    </source>
</evidence>
<evidence type="ECO:0000256" key="6">
    <source>
        <dbReference type="ARBA" id="ARBA00023136"/>
    </source>
</evidence>
<keyword evidence="3 7" id="KW-0812">Transmembrane</keyword>
<evidence type="ECO:0000256" key="3">
    <source>
        <dbReference type="ARBA" id="ARBA00022692"/>
    </source>
</evidence>
<keyword evidence="9" id="KW-1185">Reference proteome</keyword>
<keyword evidence="6 7" id="KW-0472">Membrane</keyword>
<accession>A0ABR9R344</accession>
<dbReference type="RefSeq" id="WP_193501013.1">
    <property type="nucleotide sequence ID" value="NZ_JADCKC010000002.1"/>
</dbReference>
<evidence type="ECO:0000313" key="9">
    <source>
        <dbReference type="Proteomes" id="UP000768567"/>
    </source>
</evidence>
<dbReference type="PANTHER" id="PTHR30335:SF0">
    <property type="entry name" value="ION-TRANSLOCATING OXIDOREDUCTASE COMPLEX SUBUNIT A"/>
    <property type="match status" value="1"/>
</dbReference>